<feature type="transmembrane region" description="Helical" evidence="7">
    <location>
        <begin position="380"/>
        <end position="398"/>
    </location>
</feature>
<feature type="transmembrane region" description="Helical" evidence="7">
    <location>
        <begin position="419"/>
        <end position="438"/>
    </location>
</feature>
<evidence type="ECO:0000256" key="5">
    <source>
        <dbReference type="ARBA" id="ARBA00022801"/>
    </source>
</evidence>
<dbReference type="GO" id="GO:0016020">
    <property type="term" value="C:membrane"/>
    <property type="evidence" value="ECO:0007669"/>
    <property type="project" value="UniProtKB-SubCell"/>
</dbReference>
<dbReference type="EC" id="3.4.21.105" evidence="3"/>
<dbReference type="Pfam" id="PF01694">
    <property type="entry name" value="Rhomboid"/>
    <property type="match status" value="1"/>
</dbReference>
<accession>A0A9K3KWI6</accession>
<keyword evidence="4 7" id="KW-0645">Protease</keyword>
<evidence type="ECO:0000256" key="7">
    <source>
        <dbReference type="RuleBase" id="RU362115"/>
    </source>
</evidence>
<dbReference type="PANTHER" id="PTHR22936:SF69">
    <property type="entry name" value="RHOMBOID-LIKE PROTEIN"/>
    <property type="match status" value="1"/>
</dbReference>
<evidence type="ECO:0000256" key="3">
    <source>
        <dbReference type="ARBA" id="ARBA00013039"/>
    </source>
</evidence>
<proteinExistence type="inferred from homology"/>
<comment type="caution">
    <text evidence="7">Lacks conserved residue(s) required for the propagation of feature annotation.</text>
</comment>
<feature type="compositionally biased region" description="Basic and acidic residues" evidence="8">
    <location>
        <begin position="65"/>
        <end position="79"/>
    </location>
</feature>
<dbReference type="Proteomes" id="UP000693970">
    <property type="component" value="Unassembled WGS sequence"/>
</dbReference>
<evidence type="ECO:0000313" key="10">
    <source>
        <dbReference type="EMBL" id="KAG7351212.1"/>
    </source>
</evidence>
<evidence type="ECO:0000256" key="6">
    <source>
        <dbReference type="ARBA" id="ARBA00022825"/>
    </source>
</evidence>
<dbReference type="EMBL" id="JAGRRH010000018">
    <property type="protein sequence ID" value="KAG7351212.1"/>
    <property type="molecule type" value="Genomic_DNA"/>
</dbReference>
<protein>
    <recommendedName>
        <fullName evidence="3">rhomboid protease</fullName>
        <ecNumber evidence="3">3.4.21.105</ecNumber>
    </recommendedName>
</protein>
<dbReference type="InterPro" id="IPR002610">
    <property type="entry name" value="Peptidase_S54_rhomboid-like"/>
</dbReference>
<keyword evidence="7" id="KW-0472">Membrane</keyword>
<keyword evidence="11" id="KW-1185">Reference proteome</keyword>
<feature type="transmembrane region" description="Helical" evidence="7">
    <location>
        <begin position="482"/>
        <end position="504"/>
    </location>
</feature>
<feature type="transmembrane region" description="Helical" evidence="7">
    <location>
        <begin position="319"/>
        <end position="341"/>
    </location>
</feature>
<evidence type="ECO:0000256" key="8">
    <source>
        <dbReference type="SAM" id="MobiDB-lite"/>
    </source>
</evidence>
<dbReference type="GO" id="GO:0006508">
    <property type="term" value="P:proteolysis"/>
    <property type="evidence" value="ECO:0007669"/>
    <property type="project" value="UniProtKB-KW"/>
</dbReference>
<keyword evidence="6 7" id="KW-0720">Serine protease</keyword>
<evidence type="ECO:0000256" key="1">
    <source>
        <dbReference type="ARBA" id="ARBA00000156"/>
    </source>
</evidence>
<dbReference type="AlphaFoldDB" id="A0A9K3KWI6"/>
<sequence length="594" mass="66959">MSRQYSKKMSSFHDEEVVDAFRDSSTMTNVEPRADEDTFNRQYDLTPVAAKVTKRKSRRQKKEMKHGEHLTSPSRHAEPWETVSPQQKERKSGEIFFPHTFSNESDSEEHNDGQYPMEDEYDSHEDDHSDGQNYDINTSVRSTFLMPSDIHPRMEEREDDIAQLRLLAGKLNADWGGQDFMAPALARRIRDFQFAQEKRRKKYGDERPWGILGLYDHLASIRIDVEWAEDAAWRRANGEPYLSWADFDASKKRGINRPFFTYFLLFTCTVALIVSIALNGWKVEPLDVNPMIGPSADTLIQVGAKQSYLIVYNKQVWRLLSSAILHAGLVHYFVNSLALWFVGTAIETTHGTVAAAILFIVPAVGGTILSAIFLPEYITVGASGGIFGLIGACLSDIIMNWKHLFSDFVTEDGKRGRHVLVVVCLFFDIALNCLIGLTPFVDNFTHLGGMVFGLLCGLSTMERLPSDFFGMEENCFARTKHVVVRLLGLIVSIILIIITAVILMEGDGETAPCPNCQWLSCVPFPPWKSEKWWYCDDCGRVTAEIIESPTLHLQLDCPGGASVAVGIETDQVDRNKLEAELPNYCREFCPDSTS</sequence>
<name>A0A9K3KWI6_9STRA</name>
<comment type="similarity">
    <text evidence="2 7">Belongs to the peptidase S54 family.</text>
</comment>
<dbReference type="GO" id="GO:0004252">
    <property type="term" value="F:serine-type endopeptidase activity"/>
    <property type="evidence" value="ECO:0007669"/>
    <property type="project" value="InterPro"/>
</dbReference>
<feature type="transmembrane region" description="Helical" evidence="7">
    <location>
        <begin position="353"/>
        <end position="374"/>
    </location>
</feature>
<feature type="region of interest" description="Disordered" evidence="8">
    <location>
        <begin position="23"/>
        <end position="135"/>
    </location>
</feature>
<evidence type="ECO:0000256" key="4">
    <source>
        <dbReference type="ARBA" id="ARBA00022670"/>
    </source>
</evidence>
<keyword evidence="5 7" id="KW-0378">Hydrolase</keyword>
<organism evidence="10 11">
    <name type="scientific">Nitzschia inconspicua</name>
    <dbReference type="NCBI Taxonomy" id="303405"/>
    <lineage>
        <taxon>Eukaryota</taxon>
        <taxon>Sar</taxon>
        <taxon>Stramenopiles</taxon>
        <taxon>Ochrophyta</taxon>
        <taxon>Bacillariophyta</taxon>
        <taxon>Bacillariophyceae</taxon>
        <taxon>Bacillariophycidae</taxon>
        <taxon>Bacillariales</taxon>
        <taxon>Bacillariaceae</taxon>
        <taxon>Nitzschia</taxon>
    </lineage>
</organism>
<keyword evidence="7" id="KW-1133">Transmembrane helix</keyword>
<keyword evidence="7" id="KW-0812">Transmembrane</keyword>
<feature type="compositionally biased region" description="Basic residues" evidence="8">
    <location>
        <begin position="52"/>
        <end position="64"/>
    </location>
</feature>
<reference evidence="10" key="2">
    <citation type="submission" date="2021-04" db="EMBL/GenBank/DDBJ databases">
        <authorList>
            <person name="Podell S."/>
        </authorList>
    </citation>
    <scope>NUCLEOTIDE SEQUENCE</scope>
    <source>
        <strain evidence="10">Hildebrandi</strain>
    </source>
</reference>
<dbReference type="OrthoDB" id="418595at2759"/>
<gene>
    <name evidence="10" type="ORF">IV203_010572</name>
</gene>
<reference evidence="10" key="1">
    <citation type="journal article" date="2021" name="Sci. Rep.">
        <title>Diploid genomic architecture of Nitzschia inconspicua, an elite biomass production diatom.</title>
        <authorList>
            <person name="Oliver A."/>
            <person name="Podell S."/>
            <person name="Pinowska A."/>
            <person name="Traller J.C."/>
            <person name="Smith S.R."/>
            <person name="McClure R."/>
            <person name="Beliaev A."/>
            <person name="Bohutskyi P."/>
            <person name="Hill E.A."/>
            <person name="Rabines A."/>
            <person name="Zheng H."/>
            <person name="Allen L.Z."/>
            <person name="Kuo A."/>
            <person name="Grigoriev I.V."/>
            <person name="Allen A.E."/>
            <person name="Hazlebeck D."/>
            <person name="Allen E.E."/>
        </authorList>
    </citation>
    <scope>NUCLEOTIDE SEQUENCE</scope>
    <source>
        <strain evidence="10">Hildebrandi</strain>
    </source>
</reference>
<comment type="function">
    <text evidence="7">Serine protease involved in intramembrane proteolysis.</text>
</comment>
<comment type="subcellular location">
    <subcellularLocation>
        <location evidence="7">Membrane</location>
        <topology evidence="7">Multi-pass membrane protein</topology>
    </subcellularLocation>
</comment>
<evidence type="ECO:0000259" key="9">
    <source>
        <dbReference type="Pfam" id="PF01694"/>
    </source>
</evidence>
<feature type="domain" description="Peptidase S54 rhomboid" evidence="9">
    <location>
        <begin position="314"/>
        <end position="460"/>
    </location>
</feature>
<feature type="transmembrane region" description="Helical" evidence="7">
    <location>
        <begin position="259"/>
        <end position="281"/>
    </location>
</feature>
<dbReference type="PANTHER" id="PTHR22936">
    <property type="entry name" value="RHOMBOID-RELATED"/>
    <property type="match status" value="1"/>
</dbReference>
<evidence type="ECO:0000256" key="2">
    <source>
        <dbReference type="ARBA" id="ARBA00009045"/>
    </source>
</evidence>
<dbReference type="InterPro" id="IPR022764">
    <property type="entry name" value="Peptidase_S54_rhomboid_dom"/>
</dbReference>
<comment type="caution">
    <text evidence="10">The sequence shown here is derived from an EMBL/GenBank/DDBJ whole genome shotgun (WGS) entry which is preliminary data.</text>
</comment>
<comment type="catalytic activity">
    <reaction evidence="1 7">
        <text>Cleaves type-1 transmembrane domains using a catalytic dyad composed of serine and histidine that are contributed by different transmembrane domains.</text>
        <dbReference type="EC" id="3.4.21.105"/>
    </reaction>
</comment>
<evidence type="ECO:0000313" key="11">
    <source>
        <dbReference type="Proteomes" id="UP000693970"/>
    </source>
</evidence>